<dbReference type="InterPro" id="IPR003838">
    <property type="entry name" value="ABC3_permease_C"/>
</dbReference>
<evidence type="ECO:0000256" key="6">
    <source>
        <dbReference type="SAM" id="Phobius"/>
    </source>
</evidence>
<reference evidence="9 10" key="1">
    <citation type="submission" date="2022-10" db="EMBL/GenBank/DDBJ databases">
        <title>High-quality genome sequences of two octocoral-associated bacteria, Endozoicomonas euniceicola EF212 and Endozoicomonas gorgoniicola PS125.</title>
        <authorList>
            <person name="Chiou Y.-J."/>
            <person name="Chen Y.-H."/>
        </authorList>
    </citation>
    <scope>NUCLEOTIDE SEQUENCE [LARGE SCALE GENOMIC DNA]</scope>
    <source>
        <strain evidence="9 10">PS125</strain>
    </source>
</reference>
<evidence type="ECO:0000256" key="2">
    <source>
        <dbReference type="ARBA" id="ARBA00022475"/>
    </source>
</evidence>
<dbReference type="InterPro" id="IPR025857">
    <property type="entry name" value="MacB_PCD"/>
</dbReference>
<keyword evidence="5 6" id="KW-0472">Membrane</keyword>
<comment type="subcellular location">
    <subcellularLocation>
        <location evidence="1">Cell membrane</location>
        <topology evidence="1">Multi-pass membrane protein</topology>
    </subcellularLocation>
</comment>
<evidence type="ECO:0000259" key="7">
    <source>
        <dbReference type="Pfam" id="PF02687"/>
    </source>
</evidence>
<protein>
    <submittedName>
        <fullName evidence="9">ABC transporter permease</fullName>
    </submittedName>
</protein>
<name>A0ABT3MR61_9GAMM</name>
<dbReference type="Proteomes" id="UP001209854">
    <property type="component" value="Unassembled WGS sequence"/>
</dbReference>
<evidence type="ECO:0000313" key="9">
    <source>
        <dbReference type="EMBL" id="MCW7551869.1"/>
    </source>
</evidence>
<evidence type="ECO:0000256" key="4">
    <source>
        <dbReference type="ARBA" id="ARBA00022989"/>
    </source>
</evidence>
<feature type="transmembrane region" description="Helical" evidence="6">
    <location>
        <begin position="311"/>
        <end position="341"/>
    </location>
</feature>
<sequence>MVILQLVKKSLGRRKVKALVSMAGLALSLALLLMLVHVKNSVFNTLERVTGQSDLIVGAPSQPVHLAMYGLFRIGNTPPAINFNVYDNLREHPEVAASIPLSMMESHRGFSVTGTTNALFDSFDPAGPLTFASGSGFTQPASVVLGYEVAQQTGYNIGEMITIAKGAEPTIEDEYQELFTITGILSSTGTVLDNSFIASLNDLASIRGRFNNDPDKADDINLILVRLHNRQALLPLQSEIGQQFSEPLEIVIPDQELAFIQRISNRFGSLMISIVMLTAVMALITVFFSVSSNLSERRSEIDTLRMLGARSYQVIAVGLLEPVLIIFLATVVGFLLFHIAASGAESLLPEEWKLWMTDRPVSFGEVKFLLLILLTGCLMAFVQAWKSAIEPVRQPSERR</sequence>
<feature type="transmembrane region" description="Helical" evidence="6">
    <location>
        <begin position="267"/>
        <end position="290"/>
    </location>
</feature>
<dbReference type="InterPro" id="IPR051125">
    <property type="entry name" value="ABC-4/HrtB_transporter"/>
</dbReference>
<feature type="domain" description="ABC3 transporter permease C-terminal" evidence="7">
    <location>
        <begin position="273"/>
        <end position="382"/>
    </location>
</feature>
<dbReference type="PANTHER" id="PTHR43738">
    <property type="entry name" value="ABC TRANSPORTER, MEMBRANE PROTEIN"/>
    <property type="match status" value="1"/>
</dbReference>
<gene>
    <name evidence="9" type="ORF">NX722_04275</name>
</gene>
<proteinExistence type="predicted"/>
<keyword evidence="2" id="KW-1003">Cell membrane</keyword>
<evidence type="ECO:0000256" key="5">
    <source>
        <dbReference type="ARBA" id="ARBA00023136"/>
    </source>
</evidence>
<evidence type="ECO:0000256" key="1">
    <source>
        <dbReference type="ARBA" id="ARBA00004651"/>
    </source>
</evidence>
<dbReference type="EMBL" id="JAPFCC010000001">
    <property type="protein sequence ID" value="MCW7551869.1"/>
    <property type="molecule type" value="Genomic_DNA"/>
</dbReference>
<dbReference type="Pfam" id="PF02687">
    <property type="entry name" value="FtsX"/>
    <property type="match status" value="1"/>
</dbReference>
<dbReference type="Pfam" id="PF12704">
    <property type="entry name" value="MacB_PCD"/>
    <property type="match status" value="1"/>
</dbReference>
<feature type="domain" description="MacB-like periplasmic core" evidence="8">
    <location>
        <begin position="19"/>
        <end position="240"/>
    </location>
</feature>
<feature type="transmembrane region" description="Helical" evidence="6">
    <location>
        <begin position="18"/>
        <end position="38"/>
    </location>
</feature>
<dbReference type="RefSeq" id="WP_262566867.1">
    <property type="nucleotide sequence ID" value="NZ_JAPFCC010000001.1"/>
</dbReference>
<feature type="transmembrane region" description="Helical" evidence="6">
    <location>
        <begin position="361"/>
        <end position="385"/>
    </location>
</feature>
<evidence type="ECO:0000259" key="8">
    <source>
        <dbReference type="Pfam" id="PF12704"/>
    </source>
</evidence>
<comment type="caution">
    <text evidence="9">The sequence shown here is derived from an EMBL/GenBank/DDBJ whole genome shotgun (WGS) entry which is preliminary data.</text>
</comment>
<keyword evidence="10" id="KW-1185">Reference proteome</keyword>
<evidence type="ECO:0000256" key="3">
    <source>
        <dbReference type="ARBA" id="ARBA00022692"/>
    </source>
</evidence>
<evidence type="ECO:0000313" key="10">
    <source>
        <dbReference type="Proteomes" id="UP001209854"/>
    </source>
</evidence>
<keyword evidence="3 6" id="KW-0812">Transmembrane</keyword>
<accession>A0ABT3MR61</accession>
<organism evidence="9 10">
    <name type="scientific">Endozoicomonas gorgoniicola</name>
    <dbReference type="NCBI Taxonomy" id="1234144"/>
    <lineage>
        <taxon>Bacteria</taxon>
        <taxon>Pseudomonadati</taxon>
        <taxon>Pseudomonadota</taxon>
        <taxon>Gammaproteobacteria</taxon>
        <taxon>Oceanospirillales</taxon>
        <taxon>Endozoicomonadaceae</taxon>
        <taxon>Endozoicomonas</taxon>
    </lineage>
</organism>
<keyword evidence="4 6" id="KW-1133">Transmembrane helix</keyword>
<dbReference type="PANTHER" id="PTHR43738:SF2">
    <property type="entry name" value="ABC TRANSPORTER PERMEASE"/>
    <property type="match status" value="1"/>
</dbReference>